<proteinExistence type="predicted"/>
<evidence type="ECO:0000313" key="2">
    <source>
        <dbReference type="EMBL" id="KAK8159516.1"/>
    </source>
</evidence>
<reference evidence="2 3" key="1">
    <citation type="journal article" date="2022" name="G3 (Bethesda)">
        <title>Enemy or ally: a genomic approach to elucidate the lifestyle of Phyllosticta citrichinaensis.</title>
        <authorList>
            <person name="Buijs V.A."/>
            <person name="Groenewald J.Z."/>
            <person name="Haridas S."/>
            <person name="LaButti K.M."/>
            <person name="Lipzen A."/>
            <person name="Martin F.M."/>
            <person name="Barry K."/>
            <person name="Grigoriev I.V."/>
            <person name="Crous P.W."/>
            <person name="Seidl M.F."/>
        </authorList>
    </citation>
    <scope>NUCLEOTIDE SEQUENCE [LARGE SCALE GENOMIC DNA]</scope>
    <source>
        <strain evidence="2 3">CBS 129764</strain>
    </source>
</reference>
<dbReference type="Proteomes" id="UP001456524">
    <property type="component" value="Unassembled WGS sequence"/>
</dbReference>
<keyword evidence="3" id="KW-1185">Reference proteome</keyword>
<comment type="caution">
    <text evidence="2">The sequence shown here is derived from an EMBL/GenBank/DDBJ whole genome shotgun (WGS) entry which is preliminary data.</text>
</comment>
<feature type="compositionally biased region" description="Basic residues" evidence="1">
    <location>
        <begin position="62"/>
        <end position="71"/>
    </location>
</feature>
<feature type="region of interest" description="Disordered" evidence="1">
    <location>
        <begin position="33"/>
        <end position="71"/>
    </location>
</feature>
<name>A0ABR1XL87_9PEZI</name>
<accession>A0ABR1XL87</accession>
<protein>
    <submittedName>
        <fullName evidence="2">Uncharacterized protein</fullName>
    </submittedName>
</protein>
<evidence type="ECO:0000256" key="1">
    <source>
        <dbReference type="SAM" id="MobiDB-lite"/>
    </source>
</evidence>
<gene>
    <name evidence="2" type="ORF">IWX90DRAFT_507969</name>
</gene>
<dbReference type="EMBL" id="JBBWUH010000008">
    <property type="protein sequence ID" value="KAK8159516.1"/>
    <property type="molecule type" value="Genomic_DNA"/>
</dbReference>
<sequence length="283" mass="31197">MVLYISKPLWKSFKSNKDDDYYDSYSYSYSSSVTQPAKTQEPLLINKPSHPVSNATTERGRSQTRPKKKRVGPKIRIITPPFAADSAPGTHPNELLPNEEHLLAAPLPSQHEIRKVLTASHSPVSLRAVSPIDFIPSLDTLSPTRNPSRYVMSRGGSSRLRLRTKHLVLPNGRTETLSVARTALRRAATFSLALRRRAGRKTSASSTLAPGLVASPDRRRASGTWVRDRQGNPFWMNGMLNEPVRTAPLTVVVGADGAPEHAVSITAFNRTKKAGFAKPKLYL</sequence>
<evidence type="ECO:0000313" key="3">
    <source>
        <dbReference type="Proteomes" id="UP001456524"/>
    </source>
</evidence>
<organism evidence="2 3">
    <name type="scientific">Phyllosticta citrichinensis</name>
    <dbReference type="NCBI Taxonomy" id="1130410"/>
    <lineage>
        <taxon>Eukaryota</taxon>
        <taxon>Fungi</taxon>
        <taxon>Dikarya</taxon>
        <taxon>Ascomycota</taxon>
        <taxon>Pezizomycotina</taxon>
        <taxon>Dothideomycetes</taxon>
        <taxon>Dothideomycetes incertae sedis</taxon>
        <taxon>Botryosphaeriales</taxon>
        <taxon>Phyllostictaceae</taxon>
        <taxon>Phyllosticta</taxon>
    </lineage>
</organism>